<protein>
    <recommendedName>
        <fullName evidence="10">Alpha-1,3-glucosyltransferase</fullName>
        <ecNumber evidence="10">2.4.1.-</ecNumber>
    </recommendedName>
</protein>
<feature type="compositionally biased region" description="Low complexity" evidence="11">
    <location>
        <begin position="484"/>
        <end position="500"/>
    </location>
</feature>
<dbReference type="EC" id="2.4.1.-" evidence="10"/>
<feature type="region of interest" description="Disordered" evidence="11">
    <location>
        <begin position="83"/>
        <end position="107"/>
    </location>
</feature>
<feature type="transmembrane region" description="Helical" evidence="10">
    <location>
        <begin position="249"/>
        <end position="273"/>
    </location>
</feature>
<dbReference type="Pfam" id="PF03155">
    <property type="entry name" value="Alg6_Alg8"/>
    <property type="match status" value="1"/>
</dbReference>
<dbReference type="InterPro" id="IPR004856">
    <property type="entry name" value="Glyco_trans_ALG6/ALG8"/>
</dbReference>
<dbReference type="EMBL" id="KV428180">
    <property type="protein sequence ID" value="KZT34461.1"/>
    <property type="molecule type" value="Genomic_DNA"/>
</dbReference>
<evidence type="ECO:0000313" key="13">
    <source>
        <dbReference type="Proteomes" id="UP000076798"/>
    </source>
</evidence>
<evidence type="ECO:0000256" key="1">
    <source>
        <dbReference type="ARBA" id="ARBA00004477"/>
    </source>
</evidence>
<evidence type="ECO:0000256" key="8">
    <source>
        <dbReference type="ARBA" id="ARBA00022989"/>
    </source>
</evidence>
<comment type="similarity">
    <text evidence="3 10">Belongs to the ALG6/ALG8 glucosyltransferase family.</text>
</comment>
<keyword evidence="6 10" id="KW-0812">Transmembrane</keyword>
<feature type="transmembrane region" description="Helical" evidence="10">
    <location>
        <begin position="369"/>
        <end position="389"/>
    </location>
</feature>
<keyword evidence="7 10" id="KW-0256">Endoplasmic reticulum</keyword>
<feature type="compositionally biased region" description="Low complexity" evidence="11">
    <location>
        <begin position="14"/>
        <end position="30"/>
    </location>
</feature>
<evidence type="ECO:0000256" key="4">
    <source>
        <dbReference type="ARBA" id="ARBA00022676"/>
    </source>
</evidence>
<feature type="compositionally biased region" description="Polar residues" evidence="11">
    <location>
        <begin position="46"/>
        <end position="58"/>
    </location>
</feature>
<feature type="compositionally biased region" description="Low complexity" evidence="11">
    <location>
        <begin position="730"/>
        <end position="749"/>
    </location>
</feature>
<feature type="transmembrane region" description="Helical" evidence="10">
    <location>
        <begin position="658"/>
        <end position="678"/>
    </location>
</feature>
<name>A0A165ZMS4_9AGAM</name>
<dbReference type="AlphaFoldDB" id="A0A165ZMS4"/>
<feature type="transmembrane region" description="Helical" evidence="10">
    <location>
        <begin position="529"/>
        <end position="546"/>
    </location>
</feature>
<feature type="transmembrane region" description="Helical" evidence="10">
    <location>
        <begin position="285"/>
        <end position="306"/>
    </location>
</feature>
<evidence type="ECO:0000256" key="10">
    <source>
        <dbReference type="RuleBase" id="RU363110"/>
    </source>
</evidence>
<evidence type="ECO:0000256" key="3">
    <source>
        <dbReference type="ARBA" id="ARBA00008715"/>
    </source>
</evidence>
<gene>
    <name evidence="12" type="ORF">SISSUDRAFT_1026574</name>
</gene>
<feature type="region of interest" description="Disordered" evidence="11">
    <location>
        <begin position="473"/>
        <end position="507"/>
    </location>
</feature>
<feature type="transmembrane region" description="Helical" evidence="10">
    <location>
        <begin position="344"/>
        <end position="363"/>
    </location>
</feature>
<accession>A0A165ZMS4</accession>
<sequence length="769" mass="84467">MDISPVDHLVVGPSQKSSKVRVTSRSSTGSARQSLSSVARLRRRQSGASIHSPTGSDTDQSEIFAPTPRRHALLQTGTLQWLNTPLSSRPSSPSPLNPNSPRPTSSLSFSSLMEEQHQLRKKESSAEEDVGAGRRWVRWMSKNGMRSYVTPCSILASIWIKWAIGAGGYSGRDSPPMFGDYEAQRHWMEITQHLPISKWYTYDLQYWGLDYPPLTAYHSWLCGLIGSRINPSWFSLDASRGIESPESKVFMRATVLISDLLVYIPAVTMFCNIWHKDRSRRTQHIALLSLLFHPSLILIDSGHFQYNSVMLGLALHAMNLFALGYDFIGAICFVFSLGFKQMALYYAPAIGAYLLGKCLWLRPPFGLNHFTSLAFFTTGAFLTLFLPFLPPFSSLLSTSIFDPISRVFPFNRGLFEDKVANFWCASDVVFKWRNMRWLGRTGLLRLSTLFTAIGFAPAVYALLMTAWNRRQSLRDPPKTTSAPSTLSVSSAPTISSSNSTAHPPSPKIKSVEIAPPAVLPKQPCATLPLLPYALFTSSMSFFLFSFQVHEKSILLPLMPLILLLSGSTSDSEVWEWGILVNNVSVFSMYPLLKKDGLGIQYVATTLLWNWLMGSPKRPKSLRHASLSFVQLLSLISYSTIILIHTLDLFTSPPARYPDLYTVLNVLISTSVFGLSWLWSIKRSMEVMWALGGFGSSKSSFAVGGASGGAGGAGHKKTGSSIGGKGVIVKAPTSPSRSSSTVSASASGSALGVNGRPSGLRANSRGDLIT</sequence>
<dbReference type="PANTHER" id="PTHR12413">
    <property type="entry name" value="DOLICHYL GLYCOSYLTRANSFERASE"/>
    <property type="match status" value="1"/>
</dbReference>
<evidence type="ECO:0000313" key="12">
    <source>
        <dbReference type="EMBL" id="KZT34461.1"/>
    </source>
</evidence>
<reference evidence="12 13" key="1">
    <citation type="journal article" date="2016" name="Mol. Biol. Evol.">
        <title>Comparative Genomics of Early-Diverging Mushroom-Forming Fungi Provides Insights into the Origins of Lignocellulose Decay Capabilities.</title>
        <authorList>
            <person name="Nagy L.G."/>
            <person name="Riley R."/>
            <person name="Tritt A."/>
            <person name="Adam C."/>
            <person name="Daum C."/>
            <person name="Floudas D."/>
            <person name="Sun H."/>
            <person name="Yadav J.S."/>
            <person name="Pangilinan J."/>
            <person name="Larsson K.H."/>
            <person name="Matsuura K."/>
            <person name="Barry K."/>
            <person name="Labutti K."/>
            <person name="Kuo R."/>
            <person name="Ohm R.A."/>
            <person name="Bhattacharya S.S."/>
            <person name="Shirouzu T."/>
            <person name="Yoshinaga Y."/>
            <person name="Martin F.M."/>
            <person name="Grigoriev I.V."/>
            <person name="Hibbett D.S."/>
        </authorList>
    </citation>
    <scope>NUCLEOTIDE SEQUENCE [LARGE SCALE GENOMIC DNA]</scope>
    <source>
        <strain evidence="12 13">HHB10207 ss-3</strain>
    </source>
</reference>
<keyword evidence="13" id="KW-1185">Reference proteome</keyword>
<keyword evidence="4 10" id="KW-0328">Glycosyltransferase</keyword>
<evidence type="ECO:0000256" key="11">
    <source>
        <dbReference type="SAM" id="MobiDB-lite"/>
    </source>
</evidence>
<keyword evidence="8 10" id="KW-1133">Transmembrane helix</keyword>
<keyword evidence="5 10" id="KW-0808">Transferase</keyword>
<feature type="region of interest" description="Disordered" evidence="11">
    <location>
        <begin position="1"/>
        <end position="63"/>
    </location>
</feature>
<dbReference type="PANTHER" id="PTHR12413:SF1">
    <property type="entry name" value="DOLICHYL PYROPHOSPHATE MAN9GLCNAC2 ALPHA-1,3-GLUCOSYLTRANSFERASE"/>
    <property type="match status" value="1"/>
</dbReference>
<organism evidence="12 13">
    <name type="scientific">Sistotremastrum suecicum HHB10207 ss-3</name>
    <dbReference type="NCBI Taxonomy" id="1314776"/>
    <lineage>
        <taxon>Eukaryota</taxon>
        <taxon>Fungi</taxon>
        <taxon>Dikarya</taxon>
        <taxon>Basidiomycota</taxon>
        <taxon>Agaricomycotina</taxon>
        <taxon>Agaricomycetes</taxon>
        <taxon>Sistotremastrales</taxon>
        <taxon>Sistotremastraceae</taxon>
        <taxon>Sistotremastrum</taxon>
    </lineage>
</organism>
<evidence type="ECO:0000256" key="9">
    <source>
        <dbReference type="ARBA" id="ARBA00023136"/>
    </source>
</evidence>
<dbReference type="GO" id="GO:0005789">
    <property type="term" value="C:endoplasmic reticulum membrane"/>
    <property type="evidence" value="ECO:0007669"/>
    <property type="project" value="UniProtKB-SubCell"/>
</dbReference>
<feature type="transmembrane region" description="Helical" evidence="10">
    <location>
        <begin position="318"/>
        <end position="337"/>
    </location>
</feature>
<comment type="subcellular location">
    <subcellularLocation>
        <location evidence="1 10">Endoplasmic reticulum membrane</location>
        <topology evidence="1 10">Multi-pass membrane protein</topology>
    </subcellularLocation>
</comment>
<dbReference type="UniPathway" id="UPA00378"/>
<dbReference type="GO" id="GO:0042281">
    <property type="term" value="F:dolichyl pyrophosphate Man9GlcNAc2 alpha-1,3-glucosyltransferase activity"/>
    <property type="evidence" value="ECO:0007669"/>
    <property type="project" value="TreeGrafter"/>
</dbReference>
<proteinExistence type="inferred from homology"/>
<evidence type="ECO:0000256" key="2">
    <source>
        <dbReference type="ARBA" id="ARBA00004922"/>
    </source>
</evidence>
<feature type="compositionally biased region" description="Pro residues" evidence="11">
    <location>
        <begin position="92"/>
        <end position="101"/>
    </location>
</feature>
<dbReference type="OrthoDB" id="5589195at2759"/>
<keyword evidence="9 10" id="KW-0472">Membrane</keyword>
<feature type="transmembrane region" description="Helical" evidence="10">
    <location>
        <begin position="624"/>
        <end position="646"/>
    </location>
</feature>
<dbReference type="Proteomes" id="UP000076798">
    <property type="component" value="Unassembled WGS sequence"/>
</dbReference>
<comment type="pathway">
    <text evidence="2 10">Protein modification; protein glycosylation.</text>
</comment>
<dbReference type="STRING" id="1314776.A0A165ZMS4"/>
<evidence type="ECO:0000256" key="7">
    <source>
        <dbReference type="ARBA" id="ARBA00022824"/>
    </source>
</evidence>
<evidence type="ECO:0000256" key="6">
    <source>
        <dbReference type="ARBA" id="ARBA00022692"/>
    </source>
</evidence>
<feature type="transmembrane region" description="Helical" evidence="10">
    <location>
        <begin position="443"/>
        <end position="467"/>
    </location>
</feature>
<feature type="region of interest" description="Disordered" evidence="11">
    <location>
        <begin position="730"/>
        <end position="769"/>
    </location>
</feature>
<evidence type="ECO:0000256" key="5">
    <source>
        <dbReference type="ARBA" id="ARBA00022679"/>
    </source>
</evidence>